<dbReference type="Proteomes" id="UP001157974">
    <property type="component" value="Unassembled WGS sequence"/>
</dbReference>
<dbReference type="AlphaFoldDB" id="A0AAV8V2D2"/>
<evidence type="ECO:0000313" key="3">
    <source>
        <dbReference type="Proteomes" id="UP001157974"/>
    </source>
</evidence>
<dbReference type="EMBL" id="JAMWBK010000001">
    <property type="protein sequence ID" value="KAJ8908409.1"/>
    <property type="molecule type" value="Genomic_DNA"/>
</dbReference>
<feature type="region of interest" description="Disordered" evidence="1">
    <location>
        <begin position="1"/>
        <end position="32"/>
    </location>
</feature>
<gene>
    <name evidence="2" type="ORF">NDN08_005118</name>
</gene>
<organism evidence="2 3">
    <name type="scientific">Rhodosorus marinus</name>
    <dbReference type="NCBI Taxonomy" id="101924"/>
    <lineage>
        <taxon>Eukaryota</taxon>
        <taxon>Rhodophyta</taxon>
        <taxon>Stylonematophyceae</taxon>
        <taxon>Stylonematales</taxon>
        <taxon>Stylonemataceae</taxon>
        <taxon>Rhodosorus</taxon>
    </lineage>
</organism>
<name>A0AAV8V2D2_9RHOD</name>
<reference evidence="2 3" key="1">
    <citation type="journal article" date="2023" name="Nat. Commun.">
        <title>Origin of minicircular mitochondrial genomes in red algae.</title>
        <authorList>
            <person name="Lee Y."/>
            <person name="Cho C.H."/>
            <person name="Lee Y.M."/>
            <person name="Park S.I."/>
            <person name="Yang J.H."/>
            <person name="West J.A."/>
            <person name="Bhattacharya D."/>
            <person name="Yoon H.S."/>
        </authorList>
    </citation>
    <scope>NUCLEOTIDE SEQUENCE [LARGE SCALE GENOMIC DNA]</scope>
    <source>
        <strain evidence="2 3">CCMP1338</strain>
        <tissue evidence="2">Whole cell</tissue>
    </source>
</reference>
<comment type="caution">
    <text evidence="2">The sequence shown here is derived from an EMBL/GenBank/DDBJ whole genome shotgun (WGS) entry which is preliminary data.</text>
</comment>
<evidence type="ECO:0000313" key="2">
    <source>
        <dbReference type="EMBL" id="KAJ8908409.1"/>
    </source>
</evidence>
<proteinExistence type="predicted"/>
<accession>A0AAV8V2D2</accession>
<evidence type="ECO:0000256" key="1">
    <source>
        <dbReference type="SAM" id="MobiDB-lite"/>
    </source>
</evidence>
<sequence length="153" mass="18036">MAVNTRKAKKKKGHSGPLDGQTIANQADSGRRERALQALFSKSRPEPEPLTEEEAAAAEAETRAYSIATFRQKRMEQRFRHRLIESRMLAYYELPENRRHEAEKLDLKINPLMFYQRLDSPPIENYSHAIRKRLHFEEKEKREAEDEQQEKKS</sequence>
<feature type="compositionally biased region" description="Basic residues" evidence="1">
    <location>
        <begin position="1"/>
        <end position="14"/>
    </location>
</feature>
<keyword evidence="3" id="KW-1185">Reference proteome</keyword>
<protein>
    <submittedName>
        <fullName evidence="2">Uncharacterized protein</fullName>
    </submittedName>
</protein>